<dbReference type="Proteomes" id="UP001156856">
    <property type="component" value="Unassembled WGS sequence"/>
</dbReference>
<evidence type="ECO:0008006" key="5">
    <source>
        <dbReference type="Google" id="ProtNLM"/>
    </source>
</evidence>
<comment type="caution">
    <text evidence="1">The sequence shown here is derived from an EMBL/GenBank/DDBJ whole genome shotgun (WGS) entry which is preliminary data.</text>
</comment>
<gene>
    <name evidence="2" type="ORF">GCM10007888_45210</name>
    <name evidence="1" type="ORF">MOX02_59610</name>
</gene>
<evidence type="ECO:0000313" key="4">
    <source>
        <dbReference type="Proteomes" id="UP001156856"/>
    </source>
</evidence>
<evidence type="ECO:0000313" key="2">
    <source>
        <dbReference type="EMBL" id="GLS66139.1"/>
    </source>
</evidence>
<accession>A0A512JD95</accession>
<dbReference type="EMBL" id="BJZU01000210">
    <property type="protein sequence ID" value="GEP07923.1"/>
    <property type="molecule type" value="Genomic_DNA"/>
</dbReference>
<evidence type="ECO:0000313" key="1">
    <source>
        <dbReference type="EMBL" id="GEP07923.1"/>
    </source>
</evidence>
<dbReference type="AlphaFoldDB" id="A0A512JD95"/>
<evidence type="ECO:0000313" key="3">
    <source>
        <dbReference type="Proteomes" id="UP000321960"/>
    </source>
</evidence>
<dbReference type="Proteomes" id="UP000321960">
    <property type="component" value="Unassembled WGS sequence"/>
</dbReference>
<reference evidence="4" key="2">
    <citation type="journal article" date="2019" name="Int. J. Syst. Evol. Microbiol.">
        <title>The Global Catalogue of Microorganisms (GCM) 10K type strain sequencing project: providing services to taxonomists for standard genome sequencing and annotation.</title>
        <authorList>
            <consortium name="The Broad Institute Genomics Platform"/>
            <consortium name="The Broad Institute Genome Sequencing Center for Infectious Disease"/>
            <person name="Wu L."/>
            <person name="Ma J."/>
        </authorList>
    </citation>
    <scope>NUCLEOTIDE SEQUENCE [LARGE SCALE GENOMIC DNA]</scope>
    <source>
        <strain evidence="4">NBRC 107715</strain>
    </source>
</reference>
<reference evidence="2" key="4">
    <citation type="submission" date="2023-01" db="EMBL/GenBank/DDBJ databases">
        <title>Draft genome sequence of Methylobacterium oxalidis strain NBRC 107715.</title>
        <authorList>
            <person name="Sun Q."/>
            <person name="Mori K."/>
        </authorList>
    </citation>
    <scope>NUCLEOTIDE SEQUENCE</scope>
    <source>
        <strain evidence="2">NBRC 107715</strain>
    </source>
</reference>
<organism evidence="1 3">
    <name type="scientific">Methylobacterium oxalidis</name>
    <dbReference type="NCBI Taxonomy" id="944322"/>
    <lineage>
        <taxon>Bacteria</taxon>
        <taxon>Pseudomonadati</taxon>
        <taxon>Pseudomonadota</taxon>
        <taxon>Alphaproteobacteria</taxon>
        <taxon>Hyphomicrobiales</taxon>
        <taxon>Methylobacteriaceae</taxon>
        <taxon>Methylobacterium</taxon>
    </lineage>
</organism>
<protein>
    <recommendedName>
        <fullName evidence="5">DUF551 domain-containing protein</fullName>
    </recommendedName>
</protein>
<reference evidence="2" key="1">
    <citation type="journal article" date="2014" name="Int. J. Syst. Evol. Microbiol.">
        <title>Complete genome of a new Firmicutes species belonging to the dominant human colonic microbiota ('Ruminococcus bicirculans') reveals two chromosomes and a selective capacity to utilize plant glucans.</title>
        <authorList>
            <consortium name="NISC Comparative Sequencing Program"/>
            <person name="Wegmann U."/>
            <person name="Louis P."/>
            <person name="Goesmann A."/>
            <person name="Henrissat B."/>
            <person name="Duncan S.H."/>
            <person name="Flint H.J."/>
        </authorList>
    </citation>
    <scope>NUCLEOTIDE SEQUENCE</scope>
    <source>
        <strain evidence="2">NBRC 107715</strain>
    </source>
</reference>
<name>A0A512JD95_9HYPH</name>
<keyword evidence="4" id="KW-1185">Reference proteome</keyword>
<dbReference type="EMBL" id="BSPK01000094">
    <property type="protein sequence ID" value="GLS66139.1"/>
    <property type="molecule type" value="Genomic_DNA"/>
</dbReference>
<sequence length="64" mass="7230">MPSCYEWQPIQTAPRDGTAVLVFHAAWDVLQVAICYGEVGRWQQPSGDLLQTPMYWMALPPLPV</sequence>
<proteinExistence type="predicted"/>
<reference evidence="1 3" key="3">
    <citation type="submission" date="2019-07" db="EMBL/GenBank/DDBJ databases">
        <title>Whole genome shotgun sequence of Methylobacterium oxalidis NBRC 107715.</title>
        <authorList>
            <person name="Hosoyama A."/>
            <person name="Uohara A."/>
            <person name="Ohji S."/>
            <person name="Ichikawa N."/>
        </authorList>
    </citation>
    <scope>NUCLEOTIDE SEQUENCE [LARGE SCALE GENOMIC DNA]</scope>
    <source>
        <strain evidence="1 3">NBRC 107715</strain>
    </source>
</reference>
<dbReference type="OrthoDB" id="7510885at2"/>